<keyword evidence="3 7" id="KW-0489">Methyltransferase</keyword>
<comment type="function">
    <text evidence="7">Arginine methyltransferase involved in the assembly or stability of mitochondrial NADH:ubiquinone oxidoreductase complex (complex I).</text>
</comment>
<dbReference type="Gene3D" id="3.40.50.12710">
    <property type="match status" value="1"/>
</dbReference>
<dbReference type="SUPFAM" id="SSF53335">
    <property type="entry name" value="S-adenosyl-L-methionine-dependent methyltransferases"/>
    <property type="match status" value="1"/>
</dbReference>
<sequence length="524" mass="59640">MLSKIAHLKVFANGNLGQSSCIHYDHTALLYYRDAMHQKQSSIPKGSLMGGLQTPAESDDIKKRRANSRITRVGVDATSAEMSNPTLSLESLLSDPNEEPEPSLRLSASDAAKQTDIPTNVRMLTRDFIDTSLYHPNYGYFSKKAYIFSPPEIIPFNKIKDNYSFMNYMAKMYKDIEEDYIHDPNVARQVWHTPTELFRPFYGYAVAKHMVSEYKRDSRGAKNMIIYEIGAGNGTLMSNIMDYISINEPGIYKTVEYNIIEISTHLAGKQTKSKLLRHRAIKTTRAHKGVRIINKSVLEWDEVVLDPCFFVAMEVIDNLSHDLIRYDSITNTPLQGIVFSSSDSDYQQAYEPLTDPLIKEYLDVRSSTGYKTPTLGMLSTLLAPVRRLLPFSANMSSPEFVPTSTFQLLHTLKRYFPQHRLVISDFDSLPDAIPGIDAPVVQTRYQGNMVACSTYLVQPGWFDIFFPTNFQLLKSVYTKVTGRDARVVTQKQFLEENADLEKTRTQSGENPMLSFYENFKFILS</sequence>
<evidence type="ECO:0000256" key="1">
    <source>
        <dbReference type="ARBA" id="ARBA00004173"/>
    </source>
</evidence>
<keyword evidence="10" id="KW-1185">Reference proteome</keyword>
<evidence type="ECO:0000256" key="3">
    <source>
        <dbReference type="ARBA" id="ARBA00022603"/>
    </source>
</evidence>
<name>A0ABQ8F4S5_9FUNG</name>
<evidence type="ECO:0000256" key="6">
    <source>
        <dbReference type="ARBA" id="ARBA00048612"/>
    </source>
</evidence>
<dbReference type="Proteomes" id="UP001648503">
    <property type="component" value="Unassembled WGS sequence"/>
</dbReference>
<dbReference type="InterPro" id="IPR029063">
    <property type="entry name" value="SAM-dependent_MTases_sf"/>
</dbReference>
<dbReference type="EMBL" id="JAFCIX010000393">
    <property type="protein sequence ID" value="KAH6591915.1"/>
    <property type="molecule type" value="Genomic_DNA"/>
</dbReference>
<evidence type="ECO:0000256" key="4">
    <source>
        <dbReference type="ARBA" id="ARBA00022679"/>
    </source>
</evidence>
<keyword evidence="5 7" id="KW-0496">Mitochondrion</keyword>
<comment type="similarity">
    <text evidence="2 7">Belongs to the NDUFAF7 family.</text>
</comment>
<accession>A0ABQ8F4S5</accession>
<protein>
    <recommendedName>
        <fullName evidence="7">Protein arginine methyltransferase NDUFAF7</fullName>
        <ecNumber evidence="7">2.1.1.320</ecNumber>
    </recommendedName>
</protein>
<gene>
    <name evidence="9" type="ORF">BASA50_008429</name>
</gene>
<dbReference type="EC" id="2.1.1.320" evidence="7"/>
<keyword evidence="4 7" id="KW-0808">Transferase</keyword>
<organism evidence="9 10">
    <name type="scientific">Batrachochytrium salamandrivorans</name>
    <dbReference type="NCBI Taxonomy" id="1357716"/>
    <lineage>
        <taxon>Eukaryota</taxon>
        <taxon>Fungi</taxon>
        <taxon>Fungi incertae sedis</taxon>
        <taxon>Chytridiomycota</taxon>
        <taxon>Chytridiomycota incertae sedis</taxon>
        <taxon>Chytridiomycetes</taxon>
        <taxon>Rhizophydiales</taxon>
        <taxon>Rhizophydiales incertae sedis</taxon>
        <taxon>Batrachochytrium</taxon>
    </lineage>
</organism>
<evidence type="ECO:0000313" key="9">
    <source>
        <dbReference type="EMBL" id="KAH6591915.1"/>
    </source>
</evidence>
<comment type="caution">
    <text evidence="9">The sequence shown here is derived from an EMBL/GenBank/DDBJ whole genome shotgun (WGS) entry which is preliminary data.</text>
</comment>
<proteinExistence type="inferred from homology"/>
<dbReference type="InterPro" id="IPR038375">
    <property type="entry name" value="NDUFAF7_sf"/>
</dbReference>
<evidence type="ECO:0000256" key="5">
    <source>
        <dbReference type="ARBA" id="ARBA00023128"/>
    </source>
</evidence>
<dbReference type="InterPro" id="IPR003788">
    <property type="entry name" value="NDUFAF7"/>
</dbReference>
<evidence type="ECO:0000256" key="8">
    <source>
        <dbReference type="SAM" id="MobiDB-lite"/>
    </source>
</evidence>
<reference evidence="9 10" key="1">
    <citation type="submission" date="2021-02" db="EMBL/GenBank/DDBJ databases">
        <title>Variation within the Batrachochytrium salamandrivorans European outbreak.</title>
        <authorList>
            <person name="Kelly M."/>
            <person name="Pasmans F."/>
            <person name="Shea T.P."/>
            <person name="Munoz J.F."/>
            <person name="Carranza S."/>
            <person name="Cuomo C.A."/>
            <person name="Martel A."/>
        </authorList>
    </citation>
    <scope>NUCLEOTIDE SEQUENCE [LARGE SCALE GENOMIC DNA]</scope>
    <source>
        <strain evidence="9 10">AMFP18/2</strain>
    </source>
</reference>
<evidence type="ECO:0000313" key="10">
    <source>
        <dbReference type="Proteomes" id="UP001648503"/>
    </source>
</evidence>
<comment type="subcellular location">
    <subcellularLocation>
        <location evidence="1 7">Mitochondrion</location>
    </subcellularLocation>
</comment>
<feature type="region of interest" description="Disordered" evidence="8">
    <location>
        <begin position="90"/>
        <end position="110"/>
    </location>
</feature>
<evidence type="ECO:0000256" key="7">
    <source>
        <dbReference type="RuleBase" id="RU364114"/>
    </source>
</evidence>
<dbReference type="PANTHER" id="PTHR12049:SF5">
    <property type="entry name" value="PROTEIN ARGININE METHYLTRANSFERASE NDUFAF7 HOMOLOG, MITOCHONDRIAL"/>
    <property type="match status" value="1"/>
</dbReference>
<evidence type="ECO:0000256" key="2">
    <source>
        <dbReference type="ARBA" id="ARBA00005891"/>
    </source>
</evidence>
<dbReference type="PANTHER" id="PTHR12049">
    <property type="entry name" value="PROTEIN ARGININE METHYLTRANSFERASE NDUFAF7, MITOCHONDRIAL"/>
    <property type="match status" value="1"/>
</dbReference>
<comment type="catalytic activity">
    <reaction evidence="6 7">
        <text>L-arginyl-[protein] + 2 S-adenosyl-L-methionine = N(omega),N(omega)'-dimethyl-L-arginyl-[protein] + 2 S-adenosyl-L-homocysteine + 2 H(+)</text>
        <dbReference type="Rhea" id="RHEA:48108"/>
        <dbReference type="Rhea" id="RHEA-COMP:10532"/>
        <dbReference type="Rhea" id="RHEA-COMP:11992"/>
        <dbReference type="ChEBI" id="CHEBI:15378"/>
        <dbReference type="ChEBI" id="CHEBI:29965"/>
        <dbReference type="ChEBI" id="CHEBI:57856"/>
        <dbReference type="ChEBI" id="CHEBI:59789"/>
        <dbReference type="ChEBI" id="CHEBI:88221"/>
        <dbReference type="EC" id="2.1.1.320"/>
    </reaction>
</comment>
<dbReference type="Pfam" id="PF02636">
    <property type="entry name" value="Methyltransf_28"/>
    <property type="match status" value="1"/>
</dbReference>